<dbReference type="AlphaFoldDB" id="A0A2P6NDI2"/>
<dbReference type="GO" id="GO:0005634">
    <property type="term" value="C:nucleus"/>
    <property type="evidence" value="ECO:0007669"/>
    <property type="project" value="TreeGrafter"/>
</dbReference>
<dbReference type="EMBL" id="MDYQ01000112">
    <property type="protein sequence ID" value="PRP81985.1"/>
    <property type="molecule type" value="Genomic_DNA"/>
</dbReference>
<accession>A0A2P6NDI2</accession>
<keyword evidence="4 6" id="KW-0418">Kinase</keyword>
<protein>
    <recommendedName>
        <fullName evidence="1 6">Inositol-pentakisphosphate 2-kinase</fullName>
        <ecNumber evidence="1 6">2.7.1.158</ecNumber>
    </recommendedName>
</protein>
<keyword evidence="5 6" id="KW-0067">ATP-binding</keyword>
<comment type="function">
    <text evidence="6">Phosphorylates Ins(1,3,4,5,6)P5 at position 2 to form Ins(1,2,3,4,5,6)P6 (InsP6 or phytate).</text>
</comment>
<comment type="caution">
    <text evidence="7">The sequence shown here is derived from an EMBL/GenBank/DDBJ whole genome shotgun (WGS) entry which is preliminary data.</text>
</comment>
<dbReference type="PANTHER" id="PTHR14456:SF2">
    <property type="entry name" value="INOSITOL-PENTAKISPHOSPHATE 2-KINASE"/>
    <property type="match status" value="1"/>
</dbReference>
<comment type="domain">
    <text evidence="6">The EXKPK motif is conserved in inositol-pentakisphosphate 2-kinases of both family 1 and 2.</text>
</comment>
<dbReference type="Pfam" id="PF06090">
    <property type="entry name" value="Ins_P5_2-kin"/>
    <property type="match status" value="1"/>
</dbReference>
<evidence type="ECO:0000256" key="1">
    <source>
        <dbReference type="ARBA" id="ARBA00012023"/>
    </source>
</evidence>
<dbReference type="GO" id="GO:0035299">
    <property type="term" value="F:inositol-1,3,4,5,6-pentakisphosphate 2-kinase activity"/>
    <property type="evidence" value="ECO:0007669"/>
    <property type="project" value="UniProtKB-EC"/>
</dbReference>
<comment type="catalytic activity">
    <reaction evidence="6">
        <text>1D-myo-inositol 1,3,4,5,6-pentakisphosphate + ATP = 1D-myo-inositol hexakisphosphate + ADP + H(+)</text>
        <dbReference type="Rhea" id="RHEA:20313"/>
        <dbReference type="ChEBI" id="CHEBI:15378"/>
        <dbReference type="ChEBI" id="CHEBI:30616"/>
        <dbReference type="ChEBI" id="CHEBI:57733"/>
        <dbReference type="ChEBI" id="CHEBI:58130"/>
        <dbReference type="ChEBI" id="CHEBI:456216"/>
        <dbReference type="EC" id="2.7.1.158"/>
    </reaction>
</comment>
<evidence type="ECO:0000256" key="3">
    <source>
        <dbReference type="ARBA" id="ARBA00022741"/>
    </source>
</evidence>
<dbReference type="InParanoid" id="A0A2P6NDI2"/>
<evidence type="ECO:0000256" key="4">
    <source>
        <dbReference type="ARBA" id="ARBA00022777"/>
    </source>
</evidence>
<gene>
    <name evidence="7" type="ORF">PROFUN_10479</name>
</gene>
<dbReference type="Proteomes" id="UP000241769">
    <property type="component" value="Unassembled WGS sequence"/>
</dbReference>
<dbReference type="InterPro" id="IPR009286">
    <property type="entry name" value="Ins_P5_2-kin"/>
</dbReference>
<reference evidence="7 8" key="1">
    <citation type="journal article" date="2018" name="Genome Biol. Evol.">
        <title>Multiple Roots of Fruiting Body Formation in Amoebozoa.</title>
        <authorList>
            <person name="Hillmann F."/>
            <person name="Forbes G."/>
            <person name="Novohradska S."/>
            <person name="Ferling I."/>
            <person name="Riege K."/>
            <person name="Groth M."/>
            <person name="Westermann M."/>
            <person name="Marz M."/>
            <person name="Spaller T."/>
            <person name="Winckler T."/>
            <person name="Schaap P."/>
            <person name="Glockner G."/>
        </authorList>
    </citation>
    <scope>NUCLEOTIDE SEQUENCE [LARGE SCALE GENOMIC DNA]</scope>
    <source>
        <strain evidence="7 8">Jena</strain>
    </source>
</reference>
<organism evidence="7 8">
    <name type="scientific">Planoprotostelium fungivorum</name>
    <dbReference type="NCBI Taxonomy" id="1890364"/>
    <lineage>
        <taxon>Eukaryota</taxon>
        <taxon>Amoebozoa</taxon>
        <taxon>Evosea</taxon>
        <taxon>Variosea</taxon>
        <taxon>Cavosteliida</taxon>
        <taxon>Cavosteliaceae</taxon>
        <taxon>Planoprotostelium</taxon>
    </lineage>
</organism>
<evidence type="ECO:0000256" key="6">
    <source>
        <dbReference type="RuleBase" id="RU364126"/>
    </source>
</evidence>
<sequence>MDLCVEDWQYLNEGGENKGHALRLKKKTKKSHERDVEGAVRFQMEWRVLQISSATLTQLDVNIFQNRPQHRRKDPLDSSAIALLMPDLTYCPPEITSRGEENNPVFAVEIKPKWGDLPVSHYHTKEETPRACKYCMQQHMKFHHGEIEAISGYCPLDLFSQEPDRIRAAISSLIAQPQNNLKIFCGRDLLLAGALGGGDSTVSGEGMKLLDRYFTVDEGEGKLHHLKELIVQLLYHSDILQNLKRVQNLDRIGPAAAETIHNLLQERREGVDSDDLAEKEQKLRDFMVAATAKDCSIMLTIFPIRAGGEEVPSPFKTLRLDGSPHAFVCRTSIVDFDPKSSENLANWRRQETDIIRFFIDSGSNKRCG</sequence>
<keyword evidence="3 6" id="KW-0547">Nucleotide-binding</keyword>
<evidence type="ECO:0000256" key="2">
    <source>
        <dbReference type="ARBA" id="ARBA00022679"/>
    </source>
</evidence>
<keyword evidence="8" id="KW-1185">Reference proteome</keyword>
<evidence type="ECO:0000313" key="7">
    <source>
        <dbReference type="EMBL" id="PRP81985.1"/>
    </source>
</evidence>
<evidence type="ECO:0000313" key="8">
    <source>
        <dbReference type="Proteomes" id="UP000241769"/>
    </source>
</evidence>
<dbReference type="GO" id="GO:0032958">
    <property type="term" value="P:inositol phosphate biosynthetic process"/>
    <property type="evidence" value="ECO:0007669"/>
    <property type="project" value="TreeGrafter"/>
</dbReference>
<dbReference type="GO" id="GO:0005524">
    <property type="term" value="F:ATP binding"/>
    <property type="evidence" value="ECO:0007669"/>
    <property type="project" value="UniProtKB-KW"/>
</dbReference>
<dbReference type="EC" id="2.7.1.158" evidence="1 6"/>
<dbReference type="PANTHER" id="PTHR14456">
    <property type="entry name" value="INOSITOL POLYPHOSPHATE KINASE 1"/>
    <property type="match status" value="1"/>
</dbReference>
<name>A0A2P6NDI2_9EUKA</name>
<dbReference type="FunCoup" id="A0A2P6NDI2">
    <property type="interactions" value="170"/>
</dbReference>
<dbReference type="STRING" id="1890364.A0A2P6NDI2"/>
<keyword evidence="2 6" id="KW-0808">Transferase</keyword>
<evidence type="ECO:0000256" key="5">
    <source>
        <dbReference type="ARBA" id="ARBA00022840"/>
    </source>
</evidence>
<proteinExistence type="predicted"/>
<dbReference type="OrthoDB" id="272370at2759"/>